<organism evidence="1 2">
    <name type="scientific">Lachnospira multipara</name>
    <dbReference type="NCBI Taxonomy" id="28051"/>
    <lineage>
        <taxon>Bacteria</taxon>
        <taxon>Bacillati</taxon>
        <taxon>Bacillota</taxon>
        <taxon>Clostridia</taxon>
        <taxon>Lachnospirales</taxon>
        <taxon>Lachnospiraceae</taxon>
        <taxon>Lachnospira</taxon>
    </lineage>
</organism>
<gene>
    <name evidence="1" type="ORF">SAMN05216537_10590</name>
</gene>
<protein>
    <submittedName>
        <fullName evidence="1">Nitrogenase molybdenum-iron protein alpha chain</fullName>
    </submittedName>
</protein>
<sequence length="32" mass="3394">MAINLNNSNVATRENRIGSITGYVGTLKDLAS</sequence>
<dbReference type="Proteomes" id="UP000236726">
    <property type="component" value="Unassembled WGS sequence"/>
</dbReference>
<evidence type="ECO:0000313" key="2">
    <source>
        <dbReference type="Proteomes" id="UP000236726"/>
    </source>
</evidence>
<dbReference type="EMBL" id="FNUL01000005">
    <property type="protein sequence ID" value="SEF65551.1"/>
    <property type="molecule type" value="Genomic_DNA"/>
</dbReference>
<accession>A0A1H5TU23</accession>
<keyword evidence="2" id="KW-1185">Reference proteome</keyword>
<proteinExistence type="predicted"/>
<dbReference type="AlphaFoldDB" id="A0A1H5TU23"/>
<evidence type="ECO:0000313" key="1">
    <source>
        <dbReference type="EMBL" id="SEF65551.1"/>
    </source>
</evidence>
<reference evidence="1 2" key="1">
    <citation type="submission" date="2016-10" db="EMBL/GenBank/DDBJ databases">
        <authorList>
            <person name="de Groot N.N."/>
        </authorList>
    </citation>
    <scope>NUCLEOTIDE SEQUENCE [LARGE SCALE GENOMIC DNA]</scope>
    <source>
        <strain evidence="1 2">D15d</strain>
    </source>
</reference>
<name>A0A1H5TU23_9FIRM</name>